<dbReference type="Gene3D" id="3.30.420.10">
    <property type="entry name" value="Ribonuclease H-like superfamily/Ribonuclease H"/>
    <property type="match status" value="1"/>
</dbReference>
<name>E6M421_9ACTO</name>
<dbReference type="HOGENOM" id="CLU_027402_4_0_11"/>
<feature type="domain" description="Integrase catalytic" evidence="2">
    <location>
        <begin position="127"/>
        <end position="250"/>
    </location>
</feature>
<dbReference type="Proteomes" id="UP000003343">
    <property type="component" value="Unassembled WGS sequence"/>
</dbReference>
<accession>E6M421</accession>
<dbReference type="InterPro" id="IPR036397">
    <property type="entry name" value="RNaseH_sf"/>
</dbReference>
<reference evidence="3 4" key="1">
    <citation type="submission" date="2010-12" db="EMBL/GenBank/DDBJ databases">
        <authorList>
            <person name="Muzny D."/>
            <person name="Qin X."/>
            <person name="Deng J."/>
            <person name="Jiang H."/>
            <person name="Liu Y."/>
            <person name="Qu J."/>
            <person name="Song X.-Z."/>
            <person name="Zhang L."/>
            <person name="Thornton R."/>
            <person name="Coyle M."/>
            <person name="Francisco L."/>
            <person name="Jackson L."/>
            <person name="Javaid M."/>
            <person name="Korchina V."/>
            <person name="Kovar C."/>
            <person name="Mata R."/>
            <person name="Mathew T."/>
            <person name="Ngo R."/>
            <person name="Nguyen L."/>
            <person name="Nguyen N."/>
            <person name="Okwuonu G."/>
            <person name="Ongeri F."/>
            <person name="Pham C."/>
            <person name="Simmons D."/>
            <person name="Wilczek-Boney K."/>
            <person name="Hale W."/>
            <person name="Jakkamsetti A."/>
            <person name="Pham P."/>
            <person name="Ruth R."/>
            <person name="San Lucas F."/>
            <person name="Warren J."/>
            <person name="Zhang J."/>
            <person name="Zhao Z."/>
            <person name="Zhou C."/>
            <person name="Zhu D."/>
            <person name="Lee S."/>
            <person name="Bess C."/>
            <person name="Blankenburg K."/>
            <person name="Forbes L."/>
            <person name="Fu Q."/>
            <person name="Gubbala S."/>
            <person name="Hirani K."/>
            <person name="Jayaseelan J.C."/>
            <person name="Lara F."/>
            <person name="Munidasa M."/>
            <person name="Palculict T."/>
            <person name="Patil S."/>
            <person name="Pu L.-L."/>
            <person name="Saada N."/>
            <person name="Tang L."/>
            <person name="Weissenberger G."/>
            <person name="Zhu Y."/>
            <person name="Hemphill L."/>
            <person name="Shang Y."/>
            <person name="Youmans B."/>
            <person name="Ayvaz T."/>
            <person name="Ross M."/>
            <person name="Santibanez J."/>
            <person name="Aqrawi P."/>
            <person name="Gross S."/>
            <person name="Joshi V."/>
            <person name="Fowler G."/>
            <person name="Nazareth L."/>
            <person name="Reid J."/>
            <person name="Worley K."/>
            <person name="Petrosino J."/>
            <person name="Highlander S."/>
            <person name="Gibbs R."/>
        </authorList>
    </citation>
    <scope>NUCLEOTIDE SEQUENCE [LARGE SCALE GENOMIC DNA]</scope>
    <source>
        <strain evidence="3 4">ATCC 35242</strain>
    </source>
</reference>
<gene>
    <name evidence="3" type="ORF">HMPREF0576_1003</name>
</gene>
<evidence type="ECO:0000259" key="2">
    <source>
        <dbReference type="PROSITE" id="PS50994"/>
    </source>
</evidence>
<dbReference type="AlphaFoldDB" id="E6M421"/>
<dbReference type="EMBL" id="AEPZ01000008">
    <property type="protein sequence ID" value="EFU81788.1"/>
    <property type="molecule type" value="Genomic_DNA"/>
</dbReference>
<dbReference type="InterPro" id="IPR012337">
    <property type="entry name" value="RNaseH-like_sf"/>
</dbReference>
<evidence type="ECO:0000313" key="4">
    <source>
        <dbReference type="Proteomes" id="UP000003343"/>
    </source>
</evidence>
<dbReference type="InterPro" id="IPR001584">
    <property type="entry name" value="Integrase_cat-core"/>
</dbReference>
<proteinExistence type="predicted"/>
<dbReference type="GO" id="GO:0015074">
    <property type="term" value="P:DNA integration"/>
    <property type="evidence" value="ECO:0007669"/>
    <property type="project" value="InterPro"/>
</dbReference>
<evidence type="ECO:0000256" key="1">
    <source>
        <dbReference type="ARBA" id="ARBA00002286"/>
    </source>
</evidence>
<dbReference type="PANTHER" id="PTHR46889">
    <property type="entry name" value="TRANSPOSASE INSF FOR INSERTION SEQUENCE IS3B-RELATED"/>
    <property type="match status" value="1"/>
</dbReference>
<dbReference type="SUPFAM" id="SSF53098">
    <property type="entry name" value="Ribonuclease H-like"/>
    <property type="match status" value="1"/>
</dbReference>
<dbReference type="InterPro" id="IPR050900">
    <property type="entry name" value="Transposase_IS3/IS150/IS904"/>
</dbReference>
<protein>
    <submittedName>
        <fullName evidence="3">Integrase core domain protein</fullName>
    </submittedName>
</protein>
<keyword evidence="4" id="KW-1185">Reference proteome</keyword>
<evidence type="ECO:0000313" key="3">
    <source>
        <dbReference type="EMBL" id="EFU81788.1"/>
    </source>
</evidence>
<dbReference type="GO" id="GO:0003676">
    <property type="term" value="F:nucleic acid binding"/>
    <property type="evidence" value="ECO:0007669"/>
    <property type="project" value="InterPro"/>
</dbReference>
<dbReference type="InterPro" id="IPR048020">
    <property type="entry name" value="Transpos_IS3"/>
</dbReference>
<comment type="caution">
    <text evidence="3">The sequence shown here is derived from an EMBL/GenBank/DDBJ whole genome shotgun (WGS) entry which is preliminary data.</text>
</comment>
<sequence length="250" mass="28319">MRLLIECRDCFSVECICRVLNEHMVGGFITSRGYRLVKKRPLSSRALRDEVLVGVVRRVFEENYRVYGVRKLWHAMRREGWNIGRDQVARLMSVAGISGVRRGRKPVTTRPSPTLDTRPDLVQRRFSSNAPNRLWVADITYVPTLSGLVYTVFVTDVYSRKIVGWATRSTMQTEELPLEALEQAIMNAKDIAGLVHHSDHGSQYTSIKYSEKLADYGIKSSTGTVGDSYDNALAETVNGLYKTELIYSHA</sequence>
<comment type="function">
    <text evidence="1">Involved in the transposition of the insertion sequence.</text>
</comment>
<dbReference type="NCBIfam" id="NF033516">
    <property type="entry name" value="transpos_IS3"/>
    <property type="match status" value="1"/>
</dbReference>
<organism evidence="3 4">
    <name type="scientific">Mobiluncus holmesii ATCC 35242</name>
    <dbReference type="NCBI Taxonomy" id="887899"/>
    <lineage>
        <taxon>Bacteria</taxon>
        <taxon>Bacillati</taxon>
        <taxon>Actinomycetota</taxon>
        <taxon>Actinomycetes</taxon>
        <taxon>Actinomycetales</taxon>
        <taxon>Actinomycetaceae</taxon>
        <taxon>Mobiluncus</taxon>
    </lineage>
</organism>
<dbReference type="Pfam" id="PF13276">
    <property type="entry name" value="HTH_21"/>
    <property type="match status" value="1"/>
</dbReference>
<dbReference type="InterPro" id="IPR025948">
    <property type="entry name" value="HTH-like_dom"/>
</dbReference>
<dbReference type="PANTHER" id="PTHR46889:SF4">
    <property type="entry name" value="TRANSPOSASE INSO FOR INSERTION SEQUENCE ELEMENT IS911B-RELATED"/>
    <property type="match status" value="1"/>
</dbReference>
<dbReference type="PROSITE" id="PS50994">
    <property type="entry name" value="INTEGRASE"/>
    <property type="match status" value="1"/>
</dbReference>
<dbReference type="Pfam" id="PF00665">
    <property type="entry name" value="rve"/>
    <property type="match status" value="1"/>
</dbReference>